<name>A0A7C2NVC0_9PLAN</name>
<dbReference type="Gene3D" id="3.30.360.10">
    <property type="entry name" value="Dihydrodipicolinate Reductase, domain 2"/>
    <property type="match status" value="1"/>
</dbReference>
<evidence type="ECO:0000259" key="2">
    <source>
        <dbReference type="Pfam" id="PF22725"/>
    </source>
</evidence>
<protein>
    <submittedName>
        <fullName evidence="3">Gfo/Idh/MocA family oxidoreductase</fullName>
    </submittedName>
</protein>
<dbReference type="SUPFAM" id="SSF55347">
    <property type="entry name" value="Glyceraldehyde-3-phosphate dehydrogenase-like, C-terminal domain"/>
    <property type="match status" value="1"/>
</dbReference>
<dbReference type="Gene3D" id="3.40.50.720">
    <property type="entry name" value="NAD(P)-binding Rossmann-like Domain"/>
    <property type="match status" value="1"/>
</dbReference>
<evidence type="ECO:0000313" key="3">
    <source>
        <dbReference type="EMBL" id="HEN14290.1"/>
    </source>
</evidence>
<dbReference type="PANTHER" id="PTHR43377">
    <property type="entry name" value="BILIVERDIN REDUCTASE A"/>
    <property type="match status" value="1"/>
</dbReference>
<feature type="domain" description="Gfo/Idh/MocA-like oxidoreductase N-terminal" evidence="1">
    <location>
        <begin position="1"/>
        <end position="116"/>
    </location>
</feature>
<feature type="domain" description="GFO/IDH/MocA-like oxidoreductase" evidence="2">
    <location>
        <begin position="124"/>
        <end position="249"/>
    </location>
</feature>
<sequence length="338" mass="36690">MKVLVAGLGSIGRRHLANVRRVLPDAEIVALSSRGQHVEGLDAASRVVTSLEAAIGCGLDAAIVATPAPLHVPMSAQLLRAGVDVLVEKPLSHTLDGVAELAELVRQTGRVLMVGYTLRFHPLVRRLKEEVSAGTIGRVLSARFEIGQHLPDWRPQIDFRESVTARPELGGGALLELSHEIDYAQWLLGPIAGVQAHLSQQADWGLDVEDCVDLIVEFERGPVGTIHLDLLQRVAQRSCKLIGTDGTLEWDLQSQSLRRYLAATRSWEVLANSAGMDRNQMYLDELSHFLNGIAARHDALDTLAGAMDTLRVIDAVRQSSEAGRCCIVAHDSRGRVAA</sequence>
<dbReference type="Pfam" id="PF01408">
    <property type="entry name" value="GFO_IDH_MocA"/>
    <property type="match status" value="1"/>
</dbReference>
<accession>A0A7C2NVC0</accession>
<dbReference type="InterPro" id="IPR036291">
    <property type="entry name" value="NAD(P)-bd_dom_sf"/>
</dbReference>
<dbReference type="InterPro" id="IPR000683">
    <property type="entry name" value="Gfo/Idh/MocA-like_OxRdtase_N"/>
</dbReference>
<comment type="caution">
    <text evidence="3">The sequence shown here is derived from an EMBL/GenBank/DDBJ whole genome shotgun (WGS) entry which is preliminary data.</text>
</comment>
<dbReference type="SUPFAM" id="SSF51735">
    <property type="entry name" value="NAD(P)-binding Rossmann-fold domains"/>
    <property type="match status" value="1"/>
</dbReference>
<dbReference type="GO" id="GO:0000166">
    <property type="term" value="F:nucleotide binding"/>
    <property type="evidence" value="ECO:0007669"/>
    <property type="project" value="InterPro"/>
</dbReference>
<dbReference type="PANTHER" id="PTHR43377:SF1">
    <property type="entry name" value="BILIVERDIN REDUCTASE A"/>
    <property type="match status" value="1"/>
</dbReference>
<proteinExistence type="predicted"/>
<dbReference type="AlphaFoldDB" id="A0A7C2NVC0"/>
<organism evidence="3">
    <name type="scientific">Schlesneria paludicola</name>
    <dbReference type="NCBI Taxonomy" id="360056"/>
    <lineage>
        <taxon>Bacteria</taxon>
        <taxon>Pseudomonadati</taxon>
        <taxon>Planctomycetota</taxon>
        <taxon>Planctomycetia</taxon>
        <taxon>Planctomycetales</taxon>
        <taxon>Planctomycetaceae</taxon>
        <taxon>Schlesneria</taxon>
    </lineage>
</organism>
<reference evidence="3" key="1">
    <citation type="journal article" date="2020" name="mSystems">
        <title>Genome- and Community-Level Interaction Insights into Carbon Utilization and Element Cycling Functions of Hydrothermarchaeota in Hydrothermal Sediment.</title>
        <authorList>
            <person name="Zhou Z."/>
            <person name="Liu Y."/>
            <person name="Xu W."/>
            <person name="Pan J."/>
            <person name="Luo Z.H."/>
            <person name="Li M."/>
        </authorList>
    </citation>
    <scope>NUCLEOTIDE SEQUENCE [LARGE SCALE GENOMIC DNA]</scope>
    <source>
        <strain evidence="3">SpSt-339</strain>
    </source>
</reference>
<gene>
    <name evidence="3" type="ORF">ENQ76_02310</name>
</gene>
<dbReference type="InterPro" id="IPR055170">
    <property type="entry name" value="GFO_IDH_MocA-like_dom"/>
</dbReference>
<dbReference type="Pfam" id="PF22725">
    <property type="entry name" value="GFO_IDH_MocA_C3"/>
    <property type="match status" value="1"/>
</dbReference>
<dbReference type="InterPro" id="IPR051450">
    <property type="entry name" value="Gfo/Idh/MocA_Oxidoreductases"/>
</dbReference>
<dbReference type="EMBL" id="DSOK01000072">
    <property type="protein sequence ID" value="HEN14290.1"/>
    <property type="molecule type" value="Genomic_DNA"/>
</dbReference>
<evidence type="ECO:0000259" key="1">
    <source>
        <dbReference type="Pfam" id="PF01408"/>
    </source>
</evidence>